<evidence type="ECO:0000313" key="1">
    <source>
        <dbReference type="EnsemblMetazoa" id="PPA44775.1"/>
    </source>
</evidence>
<protein>
    <submittedName>
        <fullName evidence="1">Uncharacterized protein</fullName>
    </submittedName>
</protein>
<evidence type="ECO:0000313" key="2">
    <source>
        <dbReference type="Proteomes" id="UP000005239"/>
    </source>
</evidence>
<accession>A0A2A6B5F5</accession>
<sequence>MVVPIYHTLRLLLGSVNVLILRIGGDVIDSLWHGVESTVHRRRVVAGRYGRLGAYGWRRMGNVGGSRAEDRRNLHQREFARTLQNNVRPCPMSLNNTNYASVRRLALLLTKVAQSNVPHPSVTLELTEMGFKKEDAETAHKIPNSAKTIV</sequence>
<proteinExistence type="predicted"/>
<organism evidence="1 2">
    <name type="scientific">Pristionchus pacificus</name>
    <name type="common">Parasitic nematode worm</name>
    <dbReference type="NCBI Taxonomy" id="54126"/>
    <lineage>
        <taxon>Eukaryota</taxon>
        <taxon>Metazoa</taxon>
        <taxon>Ecdysozoa</taxon>
        <taxon>Nematoda</taxon>
        <taxon>Chromadorea</taxon>
        <taxon>Rhabditida</taxon>
        <taxon>Rhabditina</taxon>
        <taxon>Diplogasteromorpha</taxon>
        <taxon>Diplogasteroidea</taxon>
        <taxon>Neodiplogasteridae</taxon>
        <taxon>Pristionchus</taxon>
    </lineage>
</organism>
<accession>A0A8R1Z3Q5</accession>
<keyword evidence="2" id="KW-1185">Reference proteome</keyword>
<dbReference type="EnsemblMetazoa" id="PPA44775.1">
    <property type="protein sequence ID" value="PPA44775.1"/>
    <property type="gene ID" value="WBGene00283144"/>
</dbReference>
<dbReference type="AlphaFoldDB" id="A0A2A6B5F5"/>
<dbReference type="Proteomes" id="UP000005239">
    <property type="component" value="Unassembled WGS sequence"/>
</dbReference>
<reference evidence="1" key="2">
    <citation type="submission" date="2022-06" db="UniProtKB">
        <authorList>
            <consortium name="EnsemblMetazoa"/>
        </authorList>
    </citation>
    <scope>IDENTIFICATION</scope>
    <source>
        <strain evidence="1">PS312</strain>
    </source>
</reference>
<name>A0A2A6B5F5_PRIPA</name>
<reference evidence="2" key="1">
    <citation type="journal article" date="2008" name="Nat. Genet.">
        <title>The Pristionchus pacificus genome provides a unique perspective on nematode lifestyle and parasitism.</title>
        <authorList>
            <person name="Dieterich C."/>
            <person name="Clifton S.W."/>
            <person name="Schuster L.N."/>
            <person name="Chinwalla A."/>
            <person name="Delehaunty K."/>
            <person name="Dinkelacker I."/>
            <person name="Fulton L."/>
            <person name="Fulton R."/>
            <person name="Godfrey J."/>
            <person name="Minx P."/>
            <person name="Mitreva M."/>
            <person name="Roeseler W."/>
            <person name="Tian H."/>
            <person name="Witte H."/>
            <person name="Yang S.P."/>
            <person name="Wilson R.K."/>
            <person name="Sommer R.J."/>
        </authorList>
    </citation>
    <scope>NUCLEOTIDE SEQUENCE [LARGE SCALE GENOMIC DNA]</scope>
    <source>
        <strain evidence="2">PS312</strain>
    </source>
</reference>
<gene>
    <name evidence="1" type="primary">WBGene00283144</name>
</gene>